<dbReference type="Pfam" id="PF00501">
    <property type="entry name" value="AMP-binding"/>
    <property type="match status" value="1"/>
</dbReference>
<dbReference type="EMBL" id="NFZW01000011">
    <property type="protein sequence ID" value="RFA35748.1"/>
    <property type="molecule type" value="Genomic_DNA"/>
</dbReference>
<proteinExistence type="predicted"/>
<comment type="pathway">
    <text evidence="1">Siderophore biosynthesis.</text>
</comment>
<keyword evidence="2 5" id="KW-0436">Ligase</keyword>
<dbReference type="Gene3D" id="3.40.50.12780">
    <property type="entry name" value="N-terminal domain of ligase-like"/>
    <property type="match status" value="1"/>
</dbReference>
<dbReference type="PANTHER" id="PTHR43767">
    <property type="entry name" value="LONG-CHAIN-FATTY-ACID--COA LIGASE"/>
    <property type="match status" value="1"/>
</dbReference>
<reference evidence="6" key="1">
    <citation type="submission" date="2017-05" db="EMBL/GenBank/DDBJ databases">
        <authorList>
            <person name="Sharma S."/>
            <person name="Sidhu C."/>
            <person name="Pinnaka A.K."/>
        </authorList>
    </citation>
    <scope>NUCLEOTIDE SEQUENCE [LARGE SCALE GENOMIC DNA]</scope>
    <source>
        <strain evidence="6">AK93</strain>
    </source>
</reference>
<evidence type="ECO:0000256" key="1">
    <source>
        <dbReference type="ARBA" id="ARBA00004924"/>
    </source>
</evidence>
<dbReference type="InterPro" id="IPR050237">
    <property type="entry name" value="ATP-dep_AMP-bd_enzyme"/>
</dbReference>
<dbReference type="InterPro" id="IPR000873">
    <property type="entry name" value="AMP-dep_synth/lig_dom"/>
</dbReference>
<dbReference type="OrthoDB" id="9803968at2"/>
<organism evidence="5 6">
    <name type="scientific">Alkalilimnicola ehrlichii</name>
    <dbReference type="NCBI Taxonomy" id="351052"/>
    <lineage>
        <taxon>Bacteria</taxon>
        <taxon>Pseudomonadati</taxon>
        <taxon>Pseudomonadota</taxon>
        <taxon>Gammaproteobacteria</taxon>
        <taxon>Chromatiales</taxon>
        <taxon>Ectothiorhodospiraceae</taxon>
        <taxon>Alkalilimnicola</taxon>
    </lineage>
</organism>
<evidence type="ECO:0000313" key="6">
    <source>
        <dbReference type="Proteomes" id="UP000256763"/>
    </source>
</evidence>
<dbReference type="FunFam" id="2.30.38.10:FF:000003">
    <property type="entry name" value="Vibriobactin-specific 2,3-dihydroxybenzoate-AMP ligase"/>
    <property type="match status" value="1"/>
</dbReference>
<dbReference type="InterPro" id="IPR025110">
    <property type="entry name" value="AMP-bd_C"/>
</dbReference>
<dbReference type="AlphaFoldDB" id="A0A3E0WSB7"/>
<name>A0A3E0WSB7_9GAMM</name>
<feature type="domain" description="AMP-binding enzyme C-terminal" evidence="4">
    <location>
        <begin position="440"/>
        <end position="515"/>
    </location>
</feature>
<dbReference type="SUPFAM" id="SSF56801">
    <property type="entry name" value="Acetyl-CoA synthetase-like"/>
    <property type="match status" value="1"/>
</dbReference>
<feature type="domain" description="AMP-dependent synthetase/ligase" evidence="3">
    <location>
        <begin position="38"/>
        <end position="389"/>
    </location>
</feature>
<dbReference type="InterPro" id="IPR042099">
    <property type="entry name" value="ANL_N_sf"/>
</dbReference>
<evidence type="ECO:0000259" key="4">
    <source>
        <dbReference type="Pfam" id="PF13193"/>
    </source>
</evidence>
<sequence length="546" mass="58944">MSGDLLQGFVPHPEDQRQRYIEHGVWDNKPLWTLITDAHPDRPAVADGEHSLTYAELLAQADALAAGLLAAGLRTGQRVVLQLPNTTTFAVVLMGVLRAGLVPVMALPAHRLAEIEYFIRLTEAVAYITNDDQQTLVRQLQSASLPLQHIFVTNAPDGRDSLPMGDSDEFVPPPVNPCHPALFLVSGGTTGLPKLIPRTHNDYRYNAIRSAQICGLTADDIYLATLPAAHNFPLACPGMLGIFAVSGYVVMNRDPSPEHGFKLIERYAVTATALVPALAQLWSAATEWETADLGSLRLLQVGGAKFPENEARAALRAFPGALQQVFGMAEGLICYTRPGDNPDTVATTQGRPMSPLDELRIVDAEGKDVGPGEEGELLVRGPYTLRGYYRAAEHNADAFSPEGFYRTGDRVQLTPAGDLIVTGRIKDVVNRGGECIAAAEIEQHLLAHPRIRQAAIVPVPDKLLGERIGAAIVSAGLPPTLAELREFLAARGLAAFKLPERLEVLATMPVTAVGKIDKKQIIRALPTKRLCQALSTADTIIRLISI</sequence>
<dbReference type="Proteomes" id="UP000256763">
    <property type="component" value="Unassembled WGS sequence"/>
</dbReference>
<dbReference type="RefSeq" id="WP_116302518.1">
    <property type="nucleotide sequence ID" value="NZ_NFZV01000011.1"/>
</dbReference>
<evidence type="ECO:0000313" key="5">
    <source>
        <dbReference type="EMBL" id="RFA35748.1"/>
    </source>
</evidence>
<dbReference type="PANTHER" id="PTHR43767:SF1">
    <property type="entry name" value="NONRIBOSOMAL PEPTIDE SYNTHASE PES1 (EUROFUNG)-RELATED"/>
    <property type="match status" value="1"/>
</dbReference>
<keyword evidence="6" id="KW-1185">Reference proteome</keyword>
<dbReference type="Pfam" id="PF13193">
    <property type="entry name" value="AMP-binding_C"/>
    <property type="match status" value="1"/>
</dbReference>
<accession>A0A3E0WSB7</accession>
<dbReference type="InterPro" id="IPR045851">
    <property type="entry name" value="AMP-bd_C_sf"/>
</dbReference>
<comment type="caution">
    <text evidence="5">The sequence shown here is derived from an EMBL/GenBank/DDBJ whole genome shotgun (WGS) entry which is preliminary data.</text>
</comment>
<evidence type="ECO:0000256" key="2">
    <source>
        <dbReference type="ARBA" id="ARBA00022598"/>
    </source>
</evidence>
<gene>
    <name evidence="5" type="ORF">CAL65_12555</name>
</gene>
<protein>
    <submittedName>
        <fullName evidence="5">2,3-dihydroxybenzoate-AMP ligase</fullName>
    </submittedName>
</protein>
<dbReference type="GO" id="GO:0016878">
    <property type="term" value="F:acid-thiol ligase activity"/>
    <property type="evidence" value="ECO:0007669"/>
    <property type="project" value="UniProtKB-ARBA"/>
</dbReference>
<dbReference type="Gene3D" id="3.30.300.30">
    <property type="match status" value="1"/>
</dbReference>
<evidence type="ECO:0000259" key="3">
    <source>
        <dbReference type="Pfam" id="PF00501"/>
    </source>
</evidence>